<reference evidence="2" key="1">
    <citation type="submission" date="2022-04" db="EMBL/GenBank/DDBJ databases">
        <title>Roseomonas acroporae sp. nov., isolated from coral Acropora digitifera.</title>
        <authorList>
            <person name="Sun H."/>
        </authorList>
    </citation>
    <scope>NUCLEOTIDE SEQUENCE</scope>
    <source>
        <strain evidence="2">NAR14</strain>
    </source>
</reference>
<organism evidence="2 3">
    <name type="scientific">Roseomonas acroporae</name>
    <dbReference type="NCBI Taxonomy" id="2937791"/>
    <lineage>
        <taxon>Bacteria</taxon>
        <taxon>Pseudomonadati</taxon>
        <taxon>Pseudomonadota</taxon>
        <taxon>Alphaproteobacteria</taxon>
        <taxon>Acetobacterales</taxon>
        <taxon>Roseomonadaceae</taxon>
        <taxon>Roseomonas</taxon>
    </lineage>
</organism>
<keyword evidence="3" id="KW-1185">Reference proteome</keyword>
<dbReference type="EMBL" id="JALPRX010000038">
    <property type="protein sequence ID" value="MCK8784804.1"/>
    <property type="molecule type" value="Genomic_DNA"/>
</dbReference>
<evidence type="ECO:0000313" key="3">
    <source>
        <dbReference type="Proteomes" id="UP001139516"/>
    </source>
</evidence>
<dbReference type="Proteomes" id="UP001139516">
    <property type="component" value="Unassembled WGS sequence"/>
</dbReference>
<accession>A0A9X1Y5V5</accession>
<feature type="region of interest" description="Disordered" evidence="1">
    <location>
        <begin position="41"/>
        <end position="64"/>
    </location>
</feature>
<name>A0A9X1Y5V5_9PROT</name>
<gene>
    <name evidence="2" type="ORF">M0638_10460</name>
</gene>
<evidence type="ECO:0000313" key="2">
    <source>
        <dbReference type="EMBL" id="MCK8784804.1"/>
    </source>
</evidence>
<proteinExistence type="predicted"/>
<feature type="compositionally biased region" description="Pro residues" evidence="1">
    <location>
        <begin position="47"/>
        <end position="64"/>
    </location>
</feature>
<comment type="caution">
    <text evidence="2">The sequence shown here is derived from an EMBL/GenBank/DDBJ whole genome shotgun (WGS) entry which is preliminary data.</text>
</comment>
<protein>
    <submittedName>
        <fullName evidence="2">Uncharacterized protein</fullName>
    </submittedName>
</protein>
<evidence type="ECO:0000256" key="1">
    <source>
        <dbReference type="SAM" id="MobiDB-lite"/>
    </source>
</evidence>
<dbReference type="AlphaFoldDB" id="A0A9X1Y5V5"/>
<sequence length="64" mass="6470">MDRDLIEAQARALGLGTALRDFPADVAEAAAKAGALRRALPGAAPAAPDPAAEPFPPLRVGPAR</sequence>
<dbReference type="RefSeq" id="WP_248666925.1">
    <property type="nucleotide sequence ID" value="NZ_JALPRX010000038.1"/>
</dbReference>